<keyword evidence="4" id="KW-0676">Redox-active center</keyword>
<dbReference type="Gene3D" id="3.40.30.10">
    <property type="entry name" value="Glutaredoxin"/>
    <property type="match status" value="1"/>
</dbReference>
<keyword evidence="3" id="KW-1015">Disulfide bond</keyword>
<sequence>MTALFRSLFAIAVAVVAFSGVAQAQSFTPQQRGEIETIIRDYFIKHPEMIEELQALAASEKVKRLIGENKDMLLNSPRQVTLGNPKGDVTMVEFFDYNCGYCKRALDDMMTLMKNDPNLRIVLKEMPVLSQGSMEAAQVAAALAMQDKSGKRYLDFHQKLLGGRGQADKARALAVAKEAGADMARLEKDMTSPEVKTALEESFKLAEAFNIQGTPSYVIGNEVLVGAVGLKELQSKINAARCGKATC</sequence>
<dbReference type="GO" id="GO:0016491">
    <property type="term" value="F:oxidoreductase activity"/>
    <property type="evidence" value="ECO:0007669"/>
    <property type="project" value="UniProtKB-KW"/>
</dbReference>
<dbReference type="KEGG" id="psin:CAK95_25200"/>
<dbReference type="AlphaFoldDB" id="A0A1W6ZY09"/>
<dbReference type="CDD" id="cd03023">
    <property type="entry name" value="DsbA_Com1_like"/>
    <property type="match status" value="1"/>
</dbReference>
<dbReference type="PANTHER" id="PTHR13887">
    <property type="entry name" value="GLUTATHIONE S-TRANSFERASE KAPPA"/>
    <property type="match status" value="1"/>
</dbReference>
<evidence type="ECO:0000256" key="4">
    <source>
        <dbReference type="ARBA" id="ARBA00023284"/>
    </source>
</evidence>
<dbReference type="Proteomes" id="UP000194137">
    <property type="component" value="Chromosome"/>
</dbReference>
<keyword evidence="1" id="KW-0732">Signal</keyword>
<dbReference type="PANTHER" id="PTHR13887:SF14">
    <property type="entry name" value="DISULFIDE BOND FORMATION PROTEIN D"/>
    <property type="match status" value="1"/>
</dbReference>
<dbReference type="Pfam" id="PF01323">
    <property type="entry name" value="DSBA"/>
    <property type="match status" value="1"/>
</dbReference>
<evidence type="ECO:0000313" key="5">
    <source>
        <dbReference type="EMBL" id="ARQ02031.1"/>
    </source>
</evidence>
<evidence type="ECO:0000256" key="2">
    <source>
        <dbReference type="ARBA" id="ARBA00023002"/>
    </source>
</evidence>
<dbReference type="PROSITE" id="PS51352">
    <property type="entry name" value="THIOREDOXIN_2"/>
    <property type="match status" value="1"/>
</dbReference>
<name>A0A1W6ZY09_9HYPH</name>
<dbReference type="InterPro" id="IPR001853">
    <property type="entry name" value="DSBA-like_thioredoxin_dom"/>
</dbReference>
<proteinExistence type="predicted"/>
<evidence type="ECO:0000256" key="3">
    <source>
        <dbReference type="ARBA" id="ARBA00023157"/>
    </source>
</evidence>
<gene>
    <name evidence="5" type="ORF">CAK95_25200</name>
</gene>
<evidence type="ECO:0000256" key="1">
    <source>
        <dbReference type="ARBA" id="ARBA00022729"/>
    </source>
</evidence>
<accession>A0A1W6ZY09</accession>
<dbReference type="SUPFAM" id="SSF52833">
    <property type="entry name" value="Thioredoxin-like"/>
    <property type="match status" value="1"/>
</dbReference>
<dbReference type="STRING" id="1235591.CAK95_25200"/>
<keyword evidence="6" id="KW-1185">Reference proteome</keyword>
<dbReference type="RefSeq" id="WP_086090424.1">
    <property type="nucleotide sequence ID" value="NZ_CP021112.1"/>
</dbReference>
<dbReference type="InterPro" id="IPR013766">
    <property type="entry name" value="Thioredoxin_domain"/>
</dbReference>
<reference evidence="5 6" key="1">
    <citation type="submission" date="2017-05" db="EMBL/GenBank/DDBJ databases">
        <title>Full genome sequence of Pseudorhodoplanes sinuspersici.</title>
        <authorList>
            <person name="Dastgheib S.M.M."/>
            <person name="Shavandi M."/>
            <person name="Tirandaz H."/>
        </authorList>
    </citation>
    <scope>NUCLEOTIDE SEQUENCE [LARGE SCALE GENOMIC DNA]</scope>
    <source>
        <strain evidence="5 6">RIPI110</strain>
    </source>
</reference>
<protein>
    <submittedName>
        <fullName evidence="5">Disulfide bond formation protein DsbA</fullName>
    </submittedName>
</protein>
<evidence type="ECO:0000313" key="6">
    <source>
        <dbReference type="Proteomes" id="UP000194137"/>
    </source>
</evidence>
<organism evidence="5 6">
    <name type="scientific">Pseudorhodoplanes sinuspersici</name>
    <dbReference type="NCBI Taxonomy" id="1235591"/>
    <lineage>
        <taxon>Bacteria</taxon>
        <taxon>Pseudomonadati</taxon>
        <taxon>Pseudomonadota</taxon>
        <taxon>Alphaproteobacteria</taxon>
        <taxon>Hyphomicrobiales</taxon>
        <taxon>Pseudorhodoplanes</taxon>
    </lineage>
</organism>
<dbReference type="OrthoDB" id="9780147at2"/>
<keyword evidence="2" id="KW-0560">Oxidoreductase</keyword>
<dbReference type="EMBL" id="CP021112">
    <property type="protein sequence ID" value="ARQ02031.1"/>
    <property type="molecule type" value="Genomic_DNA"/>
</dbReference>
<dbReference type="InterPro" id="IPR036249">
    <property type="entry name" value="Thioredoxin-like_sf"/>
</dbReference>